<proteinExistence type="predicted"/>
<accession>A0A7N2M189</accession>
<evidence type="ECO:0000313" key="3">
    <source>
        <dbReference type="Proteomes" id="UP000594261"/>
    </source>
</evidence>
<name>A0A7N2M189_QUELO</name>
<reference evidence="2 3" key="1">
    <citation type="journal article" date="2016" name="G3 (Bethesda)">
        <title>First Draft Assembly and Annotation of the Genome of a California Endemic Oak Quercus lobata Nee (Fagaceae).</title>
        <authorList>
            <person name="Sork V.L."/>
            <person name="Fitz-Gibbon S.T."/>
            <person name="Puiu D."/>
            <person name="Crepeau M."/>
            <person name="Gugger P.F."/>
            <person name="Sherman R."/>
            <person name="Stevens K."/>
            <person name="Langley C.H."/>
            <person name="Pellegrini M."/>
            <person name="Salzberg S.L."/>
        </authorList>
    </citation>
    <scope>NUCLEOTIDE SEQUENCE [LARGE SCALE GENOMIC DNA]</scope>
    <source>
        <strain evidence="2 3">cv. SW786</strain>
    </source>
</reference>
<evidence type="ECO:0000259" key="1">
    <source>
        <dbReference type="Pfam" id="PF17407"/>
    </source>
</evidence>
<dbReference type="OMA" id="DGIGITW"/>
<dbReference type="EnsemblPlants" id="QL06p046224:mrna">
    <property type="protein sequence ID" value="QL06p046224:mrna"/>
    <property type="gene ID" value="QL06p046224"/>
</dbReference>
<protein>
    <recommendedName>
        <fullName evidence="1">Nrap protein domain-containing protein</fullName>
    </recommendedName>
</protein>
<dbReference type="AlphaFoldDB" id="A0A7N2M189"/>
<dbReference type="Gramene" id="QL06p046224:mrna">
    <property type="protein sequence ID" value="QL06p046224:mrna"/>
    <property type="gene ID" value="QL06p046224"/>
</dbReference>
<dbReference type="InParanoid" id="A0A7N2M189"/>
<dbReference type="Pfam" id="PF17407">
    <property type="entry name" value="Nrap_D6"/>
    <property type="match status" value="1"/>
</dbReference>
<sequence>MSPGDFKGSLEELKNKLLVNFDPLKCFVGDLGASIFSKEFSNMFKVWYDSLEGDGIGITWDRFSSRKRVREEVVEEGEDPVDVLKSVGQFGEGFVRSIYSLKSPRLMN</sequence>
<feature type="domain" description="Nrap protein" evidence="1">
    <location>
        <begin position="12"/>
        <end position="97"/>
    </location>
</feature>
<dbReference type="EMBL" id="LRBV02000006">
    <property type="status" value="NOT_ANNOTATED_CDS"/>
    <property type="molecule type" value="Genomic_DNA"/>
</dbReference>
<dbReference type="InterPro" id="IPR035371">
    <property type="entry name" value="Nrap_D6"/>
</dbReference>
<reference evidence="2" key="2">
    <citation type="submission" date="2021-01" db="UniProtKB">
        <authorList>
            <consortium name="EnsemblPlants"/>
        </authorList>
    </citation>
    <scope>IDENTIFICATION</scope>
</reference>
<organism evidence="2 3">
    <name type="scientific">Quercus lobata</name>
    <name type="common">Valley oak</name>
    <dbReference type="NCBI Taxonomy" id="97700"/>
    <lineage>
        <taxon>Eukaryota</taxon>
        <taxon>Viridiplantae</taxon>
        <taxon>Streptophyta</taxon>
        <taxon>Embryophyta</taxon>
        <taxon>Tracheophyta</taxon>
        <taxon>Spermatophyta</taxon>
        <taxon>Magnoliopsida</taxon>
        <taxon>eudicotyledons</taxon>
        <taxon>Gunneridae</taxon>
        <taxon>Pentapetalae</taxon>
        <taxon>rosids</taxon>
        <taxon>fabids</taxon>
        <taxon>Fagales</taxon>
        <taxon>Fagaceae</taxon>
        <taxon>Quercus</taxon>
    </lineage>
</organism>
<dbReference type="Proteomes" id="UP000594261">
    <property type="component" value="Chromosome 6"/>
</dbReference>
<keyword evidence="3" id="KW-1185">Reference proteome</keyword>
<evidence type="ECO:0000313" key="2">
    <source>
        <dbReference type="EnsemblPlants" id="QL06p046224:mrna"/>
    </source>
</evidence>